<evidence type="ECO:0000256" key="7">
    <source>
        <dbReference type="ARBA" id="ARBA00022825"/>
    </source>
</evidence>
<feature type="transmembrane region" description="Helical" evidence="10">
    <location>
        <begin position="176"/>
        <end position="194"/>
    </location>
</feature>
<keyword evidence="8 10" id="KW-1133">Transmembrane helix</keyword>
<dbReference type="PaxDb" id="3827-XP_004486998.1"/>
<keyword evidence="13" id="KW-1185">Reference proteome</keyword>
<comment type="catalytic activity">
    <reaction evidence="1 10">
        <text>Cleaves type-1 transmembrane domains using a catalytic dyad composed of serine and histidine that are contributed by different transmembrane domains.</text>
        <dbReference type="EC" id="3.4.21.105"/>
    </reaction>
</comment>
<dbReference type="OrthoDB" id="418595at2759"/>
<name>A0A1S2XBY6_CICAR</name>
<feature type="transmembrane region" description="Helical" evidence="10">
    <location>
        <begin position="59"/>
        <end position="81"/>
    </location>
</feature>
<comment type="function">
    <text evidence="10">Serine protease involved in intramembrane proteolysis.</text>
</comment>
<protein>
    <recommendedName>
        <fullName evidence="10">RHOMBOID-like protein</fullName>
        <ecNumber evidence="10">3.4.21.105</ecNumber>
    </recommendedName>
</protein>
<evidence type="ECO:0000256" key="9">
    <source>
        <dbReference type="ARBA" id="ARBA00023136"/>
    </source>
</evidence>
<keyword evidence="9 10" id="KW-0472">Membrane</keyword>
<dbReference type="FunFam" id="1.20.1540.10:FF:000019">
    <property type="entry name" value="RHOMBOID-like protein"/>
    <property type="match status" value="1"/>
</dbReference>
<keyword evidence="5 10" id="KW-0812">Transmembrane</keyword>
<feature type="transmembrane region" description="Helical" evidence="10">
    <location>
        <begin position="301"/>
        <end position="323"/>
    </location>
</feature>
<gene>
    <name evidence="14" type="primary">LOC101506128</name>
</gene>
<evidence type="ECO:0000256" key="5">
    <source>
        <dbReference type="ARBA" id="ARBA00022692"/>
    </source>
</evidence>
<evidence type="ECO:0000256" key="1">
    <source>
        <dbReference type="ARBA" id="ARBA00000156"/>
    </source>
</evidence>
<dbReference type="InterPro" id="IPR002610">
    <property type="entry name" value="Peptidase_S54_rhomboid-like"/>
</dbReference>
<dbReference type="PANTHER" id="PTHR22936:SF77">
    <property type="entry name" value="RHOMBOID-LIKE PROTEIN 1"/>
    <property type="match status" value="1"/>
</dbReference>
<accession>A0A1S2XBY6</accession>
<keyword evidence="6 10" id="KW-0378">Hydrolase</keyword>
<sequence>MRGGRDPYGGTGTGTVEVKVHPRRDDSTVRHGRGSPPNPPPPANPPFTRDRDFRLFKQWFPWLVPIFVVANVLIFIITMYVNDCPKNSLYDSCVVSFLGRFSFQPLKENPLFGPSSSTLEKMGALEVDRVVHRHQVWRLLSCIWLHGGAVHVLANMLSLTFIGIRLEQEFGFVRIGILYVISGFGGSLLSALFIKSGISVGASGALFGLLGGMLSELLINWTIYANKLAALLTLIVIVVINLAVGILPHVDNFAHIGGFGSGFLLGFLLLIRPQFKWVSERNSRSGIAAPSVKHKHKPYQYVLWVLSFIILTAGLISGLVLLLQGVNLNERCSWCHYLSCVPTSKWSCDEPSIYCETTQYGNELNITCISNGKSDIFPLSNTSSYDAQQLCSQLCRG</sequence>
<dbReference type="SUPFAM" id="SSF144091">
    <property type="entry name" value="Rhomboid-like"/>
    <property type="match status" value="1"/>
</dbReference>
<reference evidence="14" key="2">
    <citation type="submission" date="2025-08" db="UniProtKB">
        <authorList>
            <consortium name="RefSeq"/>
        </authorList>
    </citation>
    <scope>IDENTIFICATION</scope>
    <source>
        <tissue evidence="14">Etiolated seedlings</tissue>
    </source>
</reference>
<feature type="transmembrane region" description="Helical" evidence="10">
    <location>
        <begin position="200"/>
        <end position="221"/>
    </location>
</feature>
<dbReference type="AlphaFoldDB" id="A0A1S2XBY6"/>
<dbReference type="EC" id="3.4.21.105" evidence="10"/>
<dbReference type="STRING" id="3827.A0A1S2XBY6"/>
<evidence type="ECO:0000256" key="6">
    <source>
        <dbReference type="ARBA" id="ARBA00022801"/>
    </source>
</evidence>
<feature type="transmembrane region" description="Helical" evidence="10">
    <location>
        <begin position="228"/>
        <end position="247"/>
    </location>
</feature>
<dbReference type="Proteomes" id="UP000087171">
    <property type="component" value="Chromosome Ca1"/>
</dbReference>
<feature type="compositionally biased region" description="Gly residues" evidence="11">
    <location>
        <begin position="1"/>
        <end position="13"/>
    </location>
</feature>
<dbReference type="InterPro" id="IPR035952">
    <property type="entry name" value="Rhomboid-like_sf"/>
</dbReference>
<comment type="similarity">
    <text evidence="3 10">Belongs to the peptidase S54 family.</text>
</comment>
<feature type="compositionally biased region" description="Pro residues" evidence="11">
    <location>
        <begin position="36"/>
        <end position="45"/>
    </location>
</feature>
<feature type="domain" description="Peptidase S54 rhomboid" evidence="12">
    <location>
        <begin position="134"/>
        <end position="270"/>
    </location>
</feature>
<feature type="transmembrane region" description="Helical" evidence="10">
    <location>
        <begin position="253"/>
        <end position="271"/>
    </location>
</feature>
<dbReference type="GeneID" id="101506128"/>
<dbReference type="KEGG" id="cam:101506128"/>
<dbReference type="Pfam" id="PF01694">
    <property type="entry name" value="Rhomboid"/>
    <property type="match status" value="1"/>
</dbReference>
<dbReference type="GO" id="GO:0016020">
    <property type="term" value="C:membrane"/>
    <property type="evidence" value="ECO:0007669"/>
    <property type="project" value="UniProtKB-SubCell"/>
</dbReference>
<reference evidence="13" key="1">
    <citation type="journal article" date="2013" name="Nat. Biotechnol.">
        <title>Draft genome sequence of chickpea (Cicer arietinum) provides a resource for trait improvement.</title>
        <authorList>
            <person name="Varshney R.K."/>
            <person name="Song C."/>
            <person name="Saxena R.K."/>
            <person name="Azam S."/>
            <person name="Yu S."/>
            <person name="Sharpe A.G."/>
            <person name="Cannon S."/>
            <person name="Baek J."/>
            <person name="Rosen B.D."/>
            <person name="Tar'an B."/>
            <person name="Millan T."/>
            <person name="Zhang X."/>
            <person name="Ramsay L.D."/>
            <person name="Iwata A."/>
            <person name="Wang Y."/>
            <person name="Nelson W."/>
            <person name="Farmer A.D."/>
            <person name="Gaur P.M."/>
            <person name="Soderlund C."/>
            <person name="Penmetsa R.V."/>
            <person name="Xu C."/>
            <person name="Bharti A.K."/>
            <person name="He W."/>
            <person name="Winter P."/>
            <person name="Zhao S."/>
            <person name="Hane J.K."/>
            <person name="Carrasquilla-Garcia N."/>
            <person name="Condie J.A."/>
            <person name="Upadhyaya H.D."/>
            <person name="Luo M.C."/>
            <person name="Thudi M."/>
            <person name="Gowda C.L."/>
            <person name="Singh N.P."/>
            <person name="Lichtenzveig J."/>
            <person name="Gali K.K."/>
            <person name="Rubio J."/>
            <person name="Nadarajan N."/>
            <person name="Dolezel J."/>
            <person name="Bansal K.C."/>
            <person name="Xu X."/>
            <person name="Edwards D."/>
            <person name="Zhang G."/>
            <person name="Kahl G."/>
            <person name="Gil J."/>
            <person name="Singh K.B."/>
            <person name="Datta S.K."/>
            <person name="Jackson S.A."/>
            <person name="Wang J."/>
            <person name="Cook D.R."/>
        </authorList>
    </citation>
    <scope>NUCLEOTIDE SEQUENCE [LARGE SCALE GENOMIC DNA]</scope>
    <source>
        <strain evidence="13">cv. CDC Frontier</strain>
    </source>
</reference>
<keyword evidence="7 10" id="KW-0720">Serine protease</keyword>
<dbReference type="Gene3D" id="1.20.1540.10">
    <property type="entry name" value="Rhomboid-like"/>
    <property type="match status" value="1"/>
</dbReference>
<keyword evidence="4 10" id="KW-0645">Protease</keyword>
<dbReference type="GO" id="GO:0006508">
    <property type="term" value="P:proteolysis"/>
    <property type="evidence" value="ECO:0007669"/>
    <property type="project" value="UniProtKB-KW"/>
</dbReference>
<organism evidence="13 14">
    <name type="scientific">Cicer arietinum</name>
    <name type="common">Chickpea</name>
    <name type="synonym">Garbanzo</name>
    <dbReference type="NCBI Taxonomy" id="3827"/>
    <lineage>
        <taxon>Eukaryota</taxon>
        <taxon>Viridiplantae</taxon>
        <taxon>Streptophyta</taxon>
        <taxon>Embryophyta</taxon>
        <taxon>Tracheophyta</taxon>
        <taxon>Spermatophyta</taxon>
        <taxon>Magnoliopsida</taxon>
        <taxon>eudicotyledons</taxon>
        <taxon>Gunneridae</taxon>
        <taxon>Pentapetalae</taxon>
        <taxon>rosids</taxon>
        <taxon>fabids</taxon>
        <taxon>Fabales</taxon>
        <taxon>Fabaceae</taxon>
        <taxon>Papilionoideae</taxon>
        <taxon>50 kb inversion clade</taxon>
        <taxon>NPAAA clade</taxon>
        <taxon>Hologalegina</taxon>
        <taxon>IRL clade</taxon>
        <taxon>Cicereae</taxon>
        <taxon>Cicer</taxon>
    </lineage>
</organism>
<proteinExistence type="inferred from homology"/>
<evidence type="ECO:0000313" key="13">
    <source>
        <dbReference type="Proteomes" id="UP000087171"/>
    </source>
</evidence>
<dbReference type="eggNOG" id="KOG2289">
    <property type="taxonomic scope" value="Eukaryota"/>
</dbReference>
<evidence type="ECO:0000313" key="14">
    <source>
        <dbReference type="RefSeq" id="XP_004486998.1"/>
    </source>
</evidence>
<evidence type="ECO:0000256" key="2">
    <source>
        <dbReference type="ARBA" id="ARBA00004141"/>
    </source>
</evidence>
<feature type="transmembrane region" description="Helical" evidence="10">
    <location>
        <begin position="143"/>
        <end position="164"/>
    </location>
</feature>
<feature type="compositionally biased region" description="Basic and acidic residues" evidence="11">
    <location>
        <begin position="18"/>
        <end position="29"/>
    </location>
</feature>
<dbReference type="GO" id="GO:0005794">
    <property type="term" value="C:Golgi apparatus"/>
    <property type="evidence" value="ECO:0007669"/>
    <property type="project" value="UniProtKB-ARBA"/>
</dbReference>
<dbReference type="RefSeq" id="XP_004486998.1">
    <property type="nucleotide sequence ID" value="XM_004486941.3"/>
</dbReference>
<evidence type="ECO:0000256" key="8">
    <source>
        <dbReference type="ARBA" id="ARBA00022989"/>
    </source>
</evidence>
<evidence type="ECO:0000256" key="3">
    <source>
        <dbReference type="ARBA" id="ARBA00009045"/>
    </source>
</evidence>
<evidence type="ECO:0000256" key="11">
    <source>
        <dbReference type="SAM" id="MobiDB-lite"/>
    </source>
</evidence>
<evidence type="ECO:0000256" key="4">
    <source>
        <dbReference type="ARBA" id="ARBA00022670"/>
    </source>
</evidence>
<dbReference type="InterPro" id="IPR022764">
    <property type="entry name" value="Peptidase_S54_rhomboid_dom"/>
</dbReference>
<feature type="region of interest" description="Disordered" evidence="11">
    <location>
        <begin position="1"/>
        <end position="47"/>
    </location>
</feature>
<evidence type="ECO:0000259" key="12">
    <source>
        <dbReference type="Pfam" id="PF01694"/>
    </source>
</evidence>
<dbReference type="GO" id="GO:0004252">
    <property type="term" value="F:serine-type endopeptidase activity"/>
    <property type="evidence" value="ECO:0007669"/>
    <property type="project" value="InterPro"/>
</dbReference>
<evidence type="ECO:0000256" key="10">
    <source>
        <dbReference type="RuleBase" id="RU362115"/>
    </source>
</evidence>
<comment type="subcellular location">
    <subcellularLocation>
        <location evidence="2 10">Membrane</location>
        <topology evidence="2 10">Multi-pass membrane protein</topology>
    </subcellularLocation>
</comment>
<dbReference type="PANTHER" id="PTHR22936">
    <property type="entry name" value="RHOMBOID-RELATED"/>
    <property type="match status" value="1"/>
</dbReference>